<dbReference type="RefSeq" id="WP_003150230.1">
    <property type="nucleotide sequence ID" value="NZ_JQCP01000003.1"/>
</dbReference>
<keyword evidence="2" id="KW-1133">Transmembrane helix</keyword>
<comment type="caution">
    <text evidence="4">The sequence shown here is derived from an EMBL/GenBank/DDBJ whole genome shotgun (WGS) entry which is preliminary data.</text>
</comment>
<dbReference type="CDD" id="cd00371">
    <property type="entry name" value="HMA"/>
    <property type="match status" value="1"/>
</dbReference>
<dbReference type="PROSITE" id="PS01047">
    <property type="entry name" value="HMA_1"/>
    <property type="match status" value="1"/>
</dbReference>
<evidence type="ECO:0000313" key="4">
    <source>
        <dbReference type="EMBL" id="KRO01946.1"/>
    </source>
</evidence>
<dbReference type="InterPro" id="IPR017969">
    <property type="entry name" value="Heavy-metal-associated_CS"/>
</dbReference>
<keyword evidence="5" id="KW-1185">Reference proteome</keyword>
<evidence type="ECO:0000259" key="3">
    <source>
        <dbReference type="PROSITE" id="PS50846"/>
    </source>
</evidence>
<dbReference type="EMBL" id="JQCP01000003">
    <property type="protein sequence ID" value="KRO01946.1"/>
    <property type="molecule type" value="Genomic_DNA"/>
</dbReference>
<evidence type="ECO:0000313" key="5">
    <source>
        <dbReference type="Proteomes" id="UP000051927"/>
    </source>
</evidence>
<evidence type="ECO:0000256" key="1">
    <source>
        <dbReference type="ARBA" id="ARBA00022723"/>
    </source>
</evidence>
<dbReference type="InterPro" id="IPR006121">
    <property type="entry name" value="HMA_dom"/>
</dbReference>
<keyword evidence="2" id="KW-0472">Membrane</keyword>
<dbReference type="PROSITE" id="PS50846">
    <property type="entry name" value="HMA_2"/>
    <property type="match status" value="1"/>
</dbReference>
<accession>A0ABR5PZD4</accession>
<dbReference type="Proteomes" id="UP000051927">
    <property type="component" value="Unassembled WGS sequence"/>
</dbReference>
<proteinExistence type="predicted"/>
<sequence>MGINIVVGIIVVIILIVAVRRFVGVASGKKGCCSDEGTGISTCNTAKAPDPGAPKDQDESHYPYTAVYEIGGMTCENCVRHVTSALNSVEGTWATVTLAGGQARVRSKNPLNVDAYKKAVESAGYRLHV</sequence>
<reference evidence="4 5" key="1">
    <citation type="journal article" date="2015" name="Genome Announc.">
        <title>Expanding the biotechnology potential of lactobacilli through comparative genomics of 213 strains and associated genera.</title>
        <authorList>
            <person name="Sun Z."/>
            <person name="Harris H.M."/>
            <person name="McCann A."/>
            <person name="Guo C."/>
            <person name="Argimon S."/>
            <person name="Zhang W."/>
            <person name="Yang X."/>
            <person name="Jeffery I.B."/>
            <person name="Cooney J.C."/>
            <person name="Kagawa T.F."/>
            <person name="Liu W."/>
            <person name="Song Y."/>
            <person name="Salvetti E."/>
            <person name="Wrobel A."/>
            <person name="Rasinkangas P."/>
            <person name="Parkhill J."/>
            <person name="Rea M.C."/>
            <person name="O'Sullivan O."/>
            <person name="Ritari J."/>
            <person name="Douillard F.P."/>
            <person name="Paul Ross R."/>
            <person name="Yang R."/>
            <person name="Briner A.E."/>
            <person name="Felis G.E."/>
            <person name="de Vos W.M."/>
            <person name="Barrangou R."/>
            <person name="Klaenhammer T.R."/>
            <person name="Caufield P.W."/>
            <person name="Cui Y."/>
            <person name="Zhang H."/>
            <person name="O'Toole P.W."/>
        </authorList>
    </citation>
    <scope>NUCLEOTIDE SEQUENCE [LARGE SCALE GENOMIC DNA]</scope>
    <source>
        <strain evidence="4 5">DSM 7090</strain>
    </source>
</reference>
<dbReference type="Gene3D" id="3.30.70.100">
    <property type="match status" value="1"/>
</dbReference>
<gene>
    <name evidence="4" type="ORF">IV60_GL001195</name>
</gene>
<feature type="domain" description="HMA" evidence="3">
    <location>
        <begin position="64"/>
        <end position="128"/>
    </location>
</feature>
<feature type="transmembrane region" description="Helical" evidence="2">
    <location>
        <begin position="6"/>
        <end position="23"/>
    </location>
</feature>
<keyword evidence="1" id="KW-0479">Metal-binding</keyword>
<dbReference type="InterPro" id="IPR036163">
    <property type="entry name" value="HMA_dom_sf"/>
</dbReference>
<evidence type="ECO:0000256" key="2">
    <source>
        <dbReference type="SAM" id="Phobius"/>
    </source>
</evidence>
<organism evidence="4 5">
    <name type="scientific">Lancefieldella rimae</name>
    <dbReference type="NCBI Taxonomy" id="1383"/>
    <lineage>
        <taxon>Bacteria</taxon>
        <taxon>Bacillati</taxon>
        <taxon>Actinomycetota</taxon>
        <taxon>Coriobacteriia</taxon>
        <taxon>Coriobacteriales</taxon>
        <taxon>Atopobiaceae</taxon>
        <taxon>Lancefieldella</taxon>
    </lineage>
</organism>
<dbReference type="Pfam" id="PF00403">
    <property type="entry name" value="HMA"/>
    <property type="match status" value="1"/>
</dbReference>
<protein>
    <submittedName>
        <fullName evidence="4">Heavy metal transport detoxification protein</fullName>
    </submittedName>
</protein>
<keyword evidence="2" id="KW-0812">Transmembrane</keyword>
<name>A0ABR5PZD4_9ACTN</name>
<dbReference type="GeneID" id="84905076"/>
<dbReference type="SUPFAM" id="SSF55008">
    <property type="entry name" value="HMA, heavy metal-associated domain"/>
    <property type="match status" value="1"/>
</dbReference>